<evidence type="ECO:0000313" key="4">
    <source>
        <dbReference type="Proteomes" id="UP000184512"/>
    </source>
</evidence>
<feature type="compositionally biased region" description="Pro residues" evidence="1">
    <location>
        <begin position="34"/>
        <end position="52"/>
    </location>
</feature>
<evidence type="ECO:0000313" key="3">
    <source>
        <dbReference type="EMBL" id="SHJ61968.1"/>
    </source>
</evidence>
<dbReference type="AlphaFoldDB" id="A0A1M6KSN3"/>
<keyword evidence="4" id="KW-1185">Reference proteome</keyword>
<evidence type="ECO:0008006" key="5">
    <source>
        <dbReference type="Google" id="ProtNLM"/>
    </source>
</evidence>
<dbReference type="STRING" id="1123357.SAMN02745244_02900"/>
<evidence type="ECO:0000256" key="2">
    <source>
        <dbReference type="SAM" id="SignalP"/>
    </source>
</evidence>
<sequence length="203" mass="22287">MRCLLVSLVGVLLLAGCAQPSPSPSVVGTSPALTPTPTPTPTPIPSADPTPTPTSFVSFPAGLPTEDPEEAAIIAGWREYWRVYELFAADPLGDRDPTETQYVTTGEESRIILDRIARLREERIRSEGGFTFRDIVVDPGDKEATPRIAYISYCVDRAHLRLVRIDTGELVPAEGTLQERTELQLMLNGQWIVAQVRNEIAEC</sequence>
<gene>
    <name evidence="3" type="ORF">SAMN02745244_02900</name>
</gene>
<feature type="region of interest" description="Disordered" evidence="1">
    <location>
        <begin position="20"/>
        <end position="52"/>
    </location>
</feature>
<dbReference type="Proteomes" id="UP000184512">
    <property type="component" value="Unassembled WGS sequence"/>
</dbReference>
<dbReference type="EMBL" id="FQZG01000063">
    <property type="protein sequence ID" value="SHJ61968.1"/>
    <property type="molecule type" value="Genomic_DNA"/>
</dbReference>
<organism evidence="3 4">
    <name type="scientific">Tessaracoccus bendigoensis DSM 12906</name>
    <dbReference type="NCBI Taxonomy" id="1123357"/>
    <lineage>
        <taxon>Bacteria</taxon>
        <taxon>Bacillati</taxon>
        <taxon>Actinomycetota</taxon>
        <taxon>Actinomycetes</taxon>
        <taxon>Propionibacteriales</taxon>
        <taxon>Propionibacteriaceae</taxon>
        <taxon>Tessaracoccus</taxon>
    </lineage>
</organism>
<dbReference type="PROSITE" id="PS51257">
    <property type="entry name" value="PROKAR_LIPOPROTEIN"/>
    <property type="match status" value="1"/>
</dbReference>
<proteinExistence type="predicted"/>
<feature type="signal peptide" evidence="2">
    <location>
        <begin position="1"/>
        <end position="20"/>
    </location>
</feature>
<evidence type="ECO:0000256" key="1">
    <source>
        <dbReference type="SAM" id="MobiDB-lite"/>
    </source>
</evidence>
<keyword evidence="2" id="KW-0732">Signal</keyword>
<protein>
    <recommendedName>
        <fullName evidence="5">DUF3828 domain-containing protein</fullName>
    </recommendedName>
</protein>
<accession>A0A1M6KSN3</accession>
<feature type="compositionally biased region" description="Low complexity" evidence="1">
    <location>
        <begin position="24"/>
        <end position="33"/>
    </location>
</feature>
<reference evidence="3 4" key="1">
    <citation type="submission" date="2016-11" db="EMBL/GenBank/DDBJ databases">
        <authorList>
            <person name="Jaros S."/>
            <person name="Januszkiewicz K."/>
            <person name="Wedrychowicz H."/>
        </authorList>
    </citation>
    <scope>NUCLEOTIDE SEQUENCE [LARGE SCALE GENOMIC DNA]</scope>
    <source>
        <strain evidence="3 4">DSM 12906</strain>
    </source>
</reference>
<name>A0A1M6KSN3_9ACTN</name>
<dbReference type="RefSeq" id="WP_073189568.1">
    <property type="nucleotide sequence ID" value="NZ_FQZG01000063.1"/>
</dbReference>
<feature type="chain" id="PRO_5039629302" description="DUF3828 domain-containing protein" evidence="2">
    <location>
        <begin position="21"/>
        <end position="203"/>
    </location>
</feature>